<dbReference type="GO" id="GO:0009252">
    <property type="term" value="P:peptidoglycan biosynthetic process"/>
    <property type="evidence" value="ECO:0007669"/>
    <property type="project" value="UniProtKB-UniPathway"/>
</dbReference>
<evidence type="ECO:0000313" key="10">
    <source>
        <dbReference type="EMBL" id="RMX02218.1"/>
    </source>
</evidence>
<feature type="active site" description="Proton donor/acceptor" evidence="7">
    <location>
        <position position="250"/>
    </location>
</feature>
<dbReference type="Proteomes" id="UP000278006">
    <property type="component" value="Unassembled WGS sequence"/>
</dbReference>
<feature type="domain" description="L,D-TPase catalytic" evidence="9">
    <location>
        <begin position="157"/>
        <end position="291"/>
    </location>
</feature>
<dbReference type="Gene3D" id="2.40.440.10">
    <property type="entry name" value="L,D-transpeptidase catalytic domain-like"/>
    <property type="match status" value="1"/>
</dbReference>
<organism evidence="10 11">
    <name type="scientific">Corticibacter populi</name>
    <dbReference type="NCBI Taxonomy" id="1550736"/>
    <lineage>
        <taxon>Bacteria</taxon>
        <taxon>Pseudomonadati</taxon>
        <taxon>Pseudomonadota</taxon>
        <taxon>Betaproteobacteria</taxon>
        <taxon>Burkholderiales</taxon>
        <taxon>Comamonadaceae</taxon>
        <taxon>Corticibacter</taxon>
    </lineage>
</organism>
<dbReference type="CDD" id="cd16913">
    <property type="entry name" value="YkuD_like"/>
    <property type="match status" value="1"/>
</dbReference>
<evidence type="ECO:0000259" key="9">
    <source>
        <dbReference type="PROSITE" id="PS52029"/>
    </source>
</evidence>
<dbReference type="SUPFAM" id="SSF141523">
    <property type="entry name" value="L,D-transpeptidase catalytic domain-like"/>
    <property type="match status" value="1"/>
</dbReference>
<dbReference type="PANTHER" id="PTHR36699">
    <property type="entry name" value="LD-TRANSPEPTIDASE"/>
    <property type="match status" value="1"/>
</dbReference>
<dbReference type="GO" id="GO:0004180">
    <property type="term" value="F:carboxypeptidase activity"/>
    <property type="evidence" value="ECO:0007669"/>
    <property type="project" value="UniProtKB-ARBA"/>
</dbReference>
<dbReference type="UniPathway" id="UPA00219"/>
<dbReference type="GO" id="GO:0016740">
    <property type="term" value="F:transferase activity"/>
    <property type="evidence" value="ECO:0007669"/>
    <property type="project" value="UniProtKB-KW"/>
</dbReference>
<evidence type="ECO:0000256" key="1">
    <source>
        <dbReference type="ARBA" id="ARBA00004752"/>
    </source>
</evidence>
<comment type="caution">
    <text evidence="10">The sequence shown here is derived from an EMBL/GenBank/DDBJ whole genome shotgun (WGS) entry which is preliminary data.</text>
</comment>
<dbReference type="InterPro" id="IPR038063">
    <property type="entry name" value="Transpep_catalytic_dom"/>
</dbReference>
<gene>
    <name evidence="10" type="ORF">D8I35_18595</name>
</gene>
<feature type="signal peptide" evidence="8">
    <location>
        <begin position="1"/>
        <end position="28"/>
    </location>
</feature>
<evidence type="ECO:0000256" key="8">
    <source>
        <dbReference type="SAM" id="SignalP"/>
    </source>
</evidence>
<dbReference type="InterPro" id="IPR005490">
    <property type="entry name" value="LD_TPept_cat_dom"/>
</dbReference>
<dbReference type="AlphaFoldDB" id="A0A3M6QGK1"/>
<dbReference type="Pfam" id="PF03734">
    <property type="entry name" value="YkuD"/>
    <property type="match status" value="1"/>
</dbReference>
<evidence type="ECO:0000256" key="6">
    <source>
        <dbReference type="ARBA" id="ARBA00023316"/>
    </source>
</evidence>
<evidence type="ECO:0000256" key="5">
    <source>
        <dbReference type="ARBA" id="ARBA00022984"/>
    </source>
</evidence>
<dbReference type="EMBL" id="RDQO01000009">
    <property type="protein sequence ID" value="RMX02218.1"/>
    <property type="molecule type" value="Genomic_DNA"/>
</dbReference>
<feature type="active site" description="Nucleophile" evidence="7">
    <location>
        <position position="267"/>
    </location>
</feature>
<evidence type="ECO:0000256" key="4">
    <source>
        <dbReference type="ARBA" id="ARBA00022960"/>
    </source>
</evidence>
<evidence type="ECO:0000256" key="7">
    <source>
        <dbReference type="PROSITE-ProRule" id="PRU01373"/>
    </source>
</evidence>
<keyword evidence="4 7" id="KW-0133">Cell shape</keyword>
<dbReference type="GO" id="GO:0008360">
    <property type="term" value="P:regulation of cell shape"/>
    <property type="evidence" value="ECO:0007669"/>
    <property type="project" value="UniProtKB-UniRule"/>
</dbReference>
<evidence type="ECO:0000313" key="11">
    <source>
        <dbReference type="Proteomes" id="UP000278006"/>
    </source>
</evidence>
<keyword evidence="3" id="KW-0808">Transferase</keyword>
<feature type="chain" id="PRO_5018217252" description="L,D-TPase catalytic domain-containing protein" evidence="8">
    <location>
        <begin position="29"/>
        <end position="415"/>
    </location>
</feature>
<comment type="pathway">
    <text evidence="1 7">Cell wall biogenesis; peptidoglycan biosynthesis.</text>
</comment>
<evidence type="ECO:0000256" key="3">
    <source>
        <dbReference type="ARBA" id="ARBA00022679"/>
    </source>
</evidence>
<dbReference type="OrthoDB" id="9809748at2"/>
<name>A0A3M6QGK1_9BURK</name>
<dbReference type="PROSITE" id="PS52029">
    <property type="entry name" value="LD_TPASE"/>
    <property type="match status" value="1"/>
</dbReference>
<accession>A0A3M6QGK1</accession>
<dbReference type="PANTHER" id="PTHR36699:SF1">
    <property type="entry name" value="L,D-TRANSPEPTIDASE YAFK-RELATED"/>
    <property type="match status" value="1"/>
</dbReference>
<keyword evidence="6 7" id="KW-0961">Cell wall biogenesis/degradation</keyword>
<protein>
    <recommendedName>
        <fullName evidence="9">L,D-TPase catalytic domain-containing protein</fullName>
    </recommendedName>
</protein>
<keyword evidence="5 7" id="KW-0573">Peptidoglycan synthesis</keyword>
<evidence type="ECO:0000256" key="2">
    <source>
        <dbReference type="ARBA" id="ARBA00005992"/>
    </source>
</evidence>
<proteinExistence type="inferred from homology"/>
<dbReference type="RefSeq" id="WP_122231979.1">
    <property type="nucleotide sequence ID" value="NZ_RDQO01000009.1"/>
</dbReference>
<comment type="similarity">
    <text evidence="2">Belongs to the YkuD family.</text>
</comment>
<keyword evidence="11" id="KW-1185">Reference proteome</keyword>
<reference evidence="10 11" key="1">
    <citation type="submission" date="2018-10" db="EMBL/GenBank/DDBJ databases">
        <title>Draft genome of Cortibacter populi DSM10536.</title>
        <authorList>
            <person name="Bernier A.-M."/>
            <person name="Bernard K."/>
        </authorList>
    </citation>
    <scope>NUCLEOTIDE SEQUENCE [LARGE SCALE GENOMIC DNA]</scope>
    <source>
        <strain evidence="10 11">DSM 105136</strain>
    </source>
</reference>
<keyword evidence="8" id="KW-0732">Signal</keyword>
<dbReference type="GO" id="GO:0071555">
    <property type="term" value="P:cell wall organization"/>
    <property type="evidence" value="ECO:0007669"/>
    <property type="project" value="UniProtKB-UniRule"/>
</dbReference>
<sequence>MPAAASVRASWPAACAAWLLLLSLQAQAAPVAMPALDQGNAESAQLRAESRLLDIIRQVERRELDGALQAAAQLTADVPHFRGAQLVYADLLRFRQGLPALDAQKLVAPAAAADPGGQDRLGALQEELRRRLQASAAPPPPGSIPRDFLHLGPSVRHAIAVDAGRSRLYLFANEEQGLRLIADFYVSVGRLGTDKREEGDQRTPLGVYFITRQIPGGKLPDLYGKGALTLNYPNDWDRLAGRSGSGIWLHGSPSDQFARLPQASDGCLVLANPDLEVLMQTVARRTPVLIRERLDWIAPQAPERLRVADAFMRHIDAWEAAWRSPQLQRLDTVYEAPLLESQALQARQQRQAEHLAAPDFVLQDVSVYSWSDAQGEVRVVNLRATSQVFPNGLALRQYWRQVGGAWKIFSEDVLS</sequence>